<feature type="transmembrane region" description="Helical" evidence="1">
    <location>
        <begin position="141"/>
        <end position="160"/>
    </location>
</feature>
<feature type="transmembrane region" description="Helical" evidence="1">
    <location>
        <begin position="37"/>
        <end position="55"/>
    </location>
</feature>
<feature type="transmembrane region" description="Helical" evidence="1">
    <location>
        <begin position="172"/>
        <end position="191"/>
    </location>
</feature>
<dbReference type="InterPro" id="IPR049458">
    <property type="entry name" value="EpsG-like"/>
</dbReference>
<sequence length="260" mass="30186">MSWGLKKFNSLDGVSLFVFLTFPLLFLRSLDIVRQYTAMAIVFFASSLLVGDISWRKRVKYIIYSFIGVGFHFPAILLVFINFFFSFEKLRKFFFGILNFYNFLIFSAIAYLMSSYVINYISSLGFEGYYFSYFENLSDNAGLKIFLFYELLIAALIFVMKKLKIESEQQKFSCVMLFSGGVIYAFLSPYGEHLGRIFAYFLPYFIVCFSCVFNKLSAFNRASLKALLVIIGTASYYYMIYLRVIDESGDKLTNVKIFGF</sequence>
<protein>
    <submittedName>
        <fullName evidence="2">Uncharacterized protein</fullName>
    </submittedName>
</protein>
<reference evidence="2" key="1">
    <citation type="submission" date="2019-08" db="EMBL/GenBank/DDBJ databases">
        <authorList>
            <person name="Kucharzyk K."/>
            <person name="Murdoch R.W."/>
            <person name="Higgins S."/>
            <person name="Loffler F."/>
        </authorList>
    </citation>
    <scope>NUCLEOTIDE SEQUENCE</scope>
</reference>
<keyword evidence="1" id="KW-0812">Transmembrane</keyword>
<dbReference type="AlphaFoldDB" id="A0A645EAR3"/>
<feature type="transmembrane region" description="Helical" evidence="1">
    <location>
        <begin position="226"/>
        <end position="245"/>
    </location>
</feature>
<accession>A0A645EAR3</accession>
<feature type="transmembrane region" description="Helical" evidence="1">
    <location>
        <begin position="97"/>
        <end position="121"/>
    </location>
</feature>
<dbReference type="EMBL" id="VSSQ01044697">
    <property type="protein sequence ID" value="MPM98545.1"/>
    <property type="molecule type" value="Genomic_DNA"/>
</dbReference>
<feature type="transmembrane region" description="Helical" evidence="1">
    <location>
        <begin position="13"/>
        <end position="30"/>
    </location>
</feature>
<evidence type="ECO:0000313" key="2">
    <source>
        <dbReference type="EMBL" id="MPM98545.1"/>
    </source>
</evidence>
<proteinExistence type="predicted"/>
<feature type="transmembrane region" description="Helical" evidence="1">
    <location>
        <begin position="197"/>
        <end position="214"/>
    </location>
</feature>
<feature type="transmembrane region" description="Helical" evidence="1">
    <location>
        <begin position="61"/>
        <end position="85"/>
    </location>
</feature>
<organism evidence="2">
    <name type="scientific">bioreactor metagenome</name>
    <dbReference type="NCBI Taxonomy" id="1076179"/>
    <lineage>
        <taxon>unclassified sequences</taxon>
        <taxon>metagenomes</taxon>
        <taxon>ecological metagenomes</taxon>
    </lineage>
</organism>
<comment type="caution">
    <text evidence="2">The sequence shown here is derived from an EMBL/GenBank/DDBJ whole genome shotgun (WGS) entry which is preliminary data.</text>
</comment>
<evidence type="ECO:0000256" key="1">
    <source>
        <dbReference type="SAM" id="Phobius"/>
    </source>
</evidence>
<keyword evidence="1" id="KW-0472">Membrane</keyword>
<keyword evidence="1" id="KW-1133">Transmembrane helix</keyword>
<dbReference type="Pfam" id="PF14897">
    <property type="entry name" value="EpsG"/>
    <property type="match status" value="1"/>
</dbReference>
<name>A0A645EAR3_9ZZZZ</name>
<gene>
    <name evidence="2" type="ORF">SDC9_145733</name>
</gene>